<comment type="similarity">
    <text evidence="2">Belongs to the SPCS1 family.</text>
</comment>
<accession>A0A8X7T9V6</accession>
<evidence type="ECO:0000256" key="5">
    <source>
        <dbReference type="ARBA" id="ARBA00022989"/>
    </source>
</evidence>
<dbReference type="OrthoDB" id="4008070at2759"/>
<dbReference type="InterPro" id="IPR009542">
    <property type="entry name" value="Spc1/SPCS1"/>
</dbReference>
<evidence type="ECO:0000256" key="6">
    <source>
        <dbReference type="ARBA" id="ARBA00023136"/>
    </source>
</evidence>
<dbReference type="Pfam" id="PF06645">
    <property type="entry name" value="SPC12"/>
    <property type="match status" value="1"/>
</dbReference>
<dbReference type="EMBL" id="JABWAB010000006">
    <property type="protein sequence ID" value="KAF6048707.1"/>
    <property type="molecule type" value="Genomic_DNA"/>
</dbReference>
<evidence type="ECO:0000256" key="7">
    <source>
        <dbReference type="SAM" id="Phobius"/>
    </source>
</evidence>
<evidence type="ECO:0000256" key="2">
    <source>
        <dbReference type="ARBA" id="ARBA00005245"/>
    </source>
</evidence>
<evidence type="ECO:0000313" key="8">
    <source>
        <dbReference type="EMBL" id="KAF6048707.1"/>
    </source>
</evidence>
<keyword evidence="3 7" id="KW-0812">Transmembrane</keyword>
<protein>
    <submittedName>
        <fullName evidence="8">Microsomal signal peptidase 12 kDa subunit (SPC12) family protein</fullName>
    </submittedName>
</protein>
<proteinExistence type="inferred from homology"/>
<feature type="transmembrane region" description="Helical" evidence="7">
    <location>
        <begin position="48"/>
        <end position="69"/>
    </location>
</feature>
<evidence type="ECO:0000256" key="4">
    <source>
        <dbReference type="ARBA" id="ARBA00022824"/>
    </source>
</evidence>
<dbReference type="GO" id="GO:0006465">
    <property type="term" value="P:signal peptide processing"/>
    <property type="evidence" value="ECO:0007669"/>
    <property type="project" value="InterPro"/>
</dbReference>
<comment type="subcellular location">
    <subcellularLocation>
        <location evidence="1">Endoplasmic reticulum membrane</location>
        <topology evidence="1">Multi-pass membrane protein</topology>
    </subcellularLocation>
</comment>
<dbReference type="AlphaFoldDB" id="A0A8X7T9V6"/>
<dbReference type="Proteomes" id="UP000590412">
    <property type="component" value="Unassembled WGS sequence"/>
</dbReference>
<gene>
    <name evidence="8" type="ORF">FOB60_004091</name>
</gene>
<sequence length="82" mass="9282">MDNLVAAVEFPVTINNQQQVEQIIHYASIANVIISLIVGIATDSLRYLSYAFATQFIVLLLIVAPNFWFNTAPPIQWLNIKY</sequence>
<feature type="transmembrane region" description="Helical" evidence="7">
    <location>
        <begin position="23"/>
        <end position="41"/>
    </location>
</feature>
<keyword evidence="6 7" id="KW-0472">Membrane</keyword>
<keyword evidence="5 7" id="KW-1133">Transmembrane helix</keyword>
<keyword evidence="4" id="KW-0256">Endoplasmic reticulum</keyword>
<comment type="caution">
    <text evidence="8">The sequence shown here is derived from an EMBL/GenBank/DDBJ whole genome shotgun (WGS) entry which is preliminary data.</text>
</comment>
<name>A0A8X7T9V6_CANPA</name>
<evidence type="ECO:0000256" key="3">
    <source>
        <dbReference type="ARBA" id="ARBA00022692"/>
    </source>
</evidence>
<organism evidence="8 9">
    <name type="scientific">Candida parapsilosis</name>
    <name type="common">Yeast</name>
    <dbReference type="NCBI Taxonomy" id="5480"/>
    <lineage>
        <taxon>Eukaryota</taxon>
        <taxon>Fungi</taxon>
        <taxon>Dikarya</taxon>
        <taxon>Ascomycota</taxon>
        <taxon>Saccharomycotina</taxon>
        <taxon>Pichiomycetes</taxon>
        <taxon>Debaryomycetaceae</taxon>
        <taxon>Candida/Lodderomyces clade</taxon>
        <taxon>Candida</taxon>
    </lineage>
</organism>
<evidence type="ECO:0000313" key="9">
    <source>
        <dbReference type="Proteomes" id="UP000590412"/>
    </source>
</evidence>
<reference evidence="8" key="1">
    <citation type="submission" date="2020-03" db="EMBL/GenBank/DDBJ databases">
        <title>FDA dAtabase for Regulatory Grade micrObial Sequences (FDA-ARGOS): Supporting development and validation of Infectious Disease Dx tests.</title>
        <authorList>
            <person name="Campos J."/>
            <person name="Goldberg B."/>
            <person name="Tallon L."/>
            <person name="Sadzewicz L."/>
            <person name="Vavikolanu K."/>
            <person name="Mehta A."/>
            <person name="Aluvathingal J."/>
            <person name="Nadendla S."/>
            <person name="Nandy P."/>
            <person name="Geyer C."/>
            <person name="Yan Y."/>
            <person name="Sichtig H."/>
        </authorList>
    </citation>
    <scope>NUCLEOTIDE SEQUENCE [LARGE SCALE GENOMIC DNA]</scope>
    <source>
        <strain evidence="8">FDAARGOS_652</strain>
    </source>
</reference>
<evidence type="ECO:0000256" key="1">
    <source>
        <dbReference type="ARBA" id="ARBA00004477"/>
    </source>
</evidence>
<dbReference type="GO" id="GO:0005787">
    <property type="term" value="C:signal peptidase complex"/>
    <property type="evidence" value="ECO:0007669"/>
    <property type="project" value="InterPro"/>
</dbReference>